<dbReference type="Proteomes" id="UP000799118">
    <property type="component" value="Unassembled WGS sequence"/>
</dbReference>
<name>A0A6A4H655_9AGAR</name>
<keyword evidence="3" id="KW-1185">Reference proteome</keyword>
<dbReference type="EMBL" id="ML769578">
    <property type="protein sequence ID" value="KAE9393200.1"/>
    <property type="molecule type" value="Genomic_DNA"/>
</dbReference>
<feature type="compositionally biased region" description="Polar residues" evidence="1">
    <location>
        <begin position="478"/>
        <end position="508"/>
    </location>
</feature>
<feature type="compositionally biased region" description="Low complexity" evidence="1">
    <location>
        <begin position="549"/>
        <end position="562"/>
    </location>
</feature>
<organism evidence="2 3">
    <name type="scientific">Gymnopus androsaceus JB14</name>
    <dbReference type="NCBI Taxonomy" id="1447944"/>
    <lineage>
        <taxon>Eukaryota</taxon>
        <taxon>Fungi</taxon>
        <taxon>Dikarya</taxon>
        <taxon>Basidiomycota</taxon>
        <taxon>Agaricomycotina</taxon>
        <taxon>Agaricomycetes</taxon>
        <taxon>Agaricomycetidae</taxon>
        <taxon>Agaricales</taxon>
        <taxon>Marasmiineae</taxon>
        <taxon>Omphalotaceae</taxon>
        <taxon>Gymnopus</taxon>
    </lineage>
</organism>
<feature type="compositionally biased region" description="Low complexity" evidence="1">
    <location>
        <begin position="747"/>
        <end position="766"/>
    </location>
</feature>
<feature type="compositionally biased region" description="Polar residues" evidence="1">
    <location>
        <begin position="518"/>
        <end position="531"/>
    </location>
</feature>
<protein>
    <submittedName>
        <fullName evidence="2">Uncharacterized protein</fullName>
    </submittedName>
</protein>
<feature type="compositionally biased region" description="Polar residues" evidence="1">
    <location>
        <begin position="831"/>
        <end position="840"/>
    </location>
</feature>
<dbReference type="AlphaFoldDB" id="A0A6A4H655"/>
<feature type="compositionally biased region" description="Pro residues" evidence="1">
    <location>
        <begin position="334"/>
        <end position="345"/>
    </location>
</feature>
<feature type="compositionally biased region" description="Low complexity" evidence="1">
    <location>
        <begin position="920"/>
        <end position="937"/>
    </location>
</feature>
<feature type="region of interest" description="Disordered" evidence="1">
    <location>
        <begin position="260"/>
        <end position="817"/>
    </location>
</feature>
<feature type="compositionally biased region" description="Low complexity" evidence="1">
    <location>
        <begin position="860"/>
        <end position="883"/>
    </location>
</feature>
<proteinExistence type="predicted"/>
<sequence length="949" mass="99891">MTSRQLKIAQKSVPKPVAELVDEGWKHPAELIYSTGHYWSDKKLFYYCITNILSLSAFSPNNSGLCSVSDGRKTIAISEKYRVPIIFATYWQWAKLKSLLAAGEAERKRRWAEEKYEVLHIARVWKILTDEGPSIESWSSNVFKQNWRCHTLDRVLTRFKTGCFSSESSRVEKFWDEYQETEYSKEVLDFDWRNWLSEPRDGIALNESQFNSGLDPESLMRGLKEKDGEWLWETPENPLPEPIWTSAWSLRPAAANFFTRKSQAASKSNTSTPTNGNSPSKRRKSLASASASASVRAGSSQTPPRARRAQNFASASLVKSDSSVASSSSSLSPSPHPTSSAPPGPSKLAQSSLAASNPPAIPPKSEESASTTSTPVPIVTAAAILISRKPQPKPWPIPSESITPPTNSSDHNIKSPPSPDGATNADKQQATTNGSSLKTLQENASPESPAPAVVPPQKARVKFPNFTRRSVPGPGPESISSALQNSKNYDIKTTTTNGAANLKSTESSPVAMKPIPDATTNGDRPSSGPSSAQTALAAAAKQMSPATPSNGAGSGISQSASIVKQISGATPTVAGPSCTETVNQGSSSTRIPTPAPTPTPSLDRFPPSPAVSTTGSDTASSSSMSISMPKRKIDMDRNEGIDSNLSRSRVHSPITPPPTFIIPANANANGIGSGSGTVPPQQQQVVKPVLRLSTPVPAPASVSQPSTSTSHTSGPSDLHPRPGPATPTSPIYTKSIPLSDINSNVPAAAAATSNTSTGSTSMGTGTKRPGSPLEKPGPSKIPSSSLPPRTIPEPYTHTEIPGLGNFPSSSSASASPEYCSMALPNLNVNNQNYAASTSGLPTPFTAGASTSSFALSQAHGHPGNSSSGSTPSPAPSRSQSQSQKIHRAPPMPLGHLIDVRNVNNDSIAAKSEEDGDGDSDSLLFLGSGSGSNSAGSRLTFHPLAHLLGD</sequence>
<feature type="compositionally biased region" description="Low complexity" evidence="1">
    <location>
        <begin position="661"/>
        <end position="716"/>
    </location>
</feature>
<feature type="compositionally biased region" description="Low complexity" evidence="1">
    <location>
        <begin position="612"/>
        <end position="627"/>
    </location>
</feature>
<reference evidence="2" key="1">
    <citation type="journal article" date="2019" name="Environ. Microbiol.">
        <title>Fungal ecological strategies reflected in gene transcription - a case study of two litter decomposers.</title>
        <authorList>
            <person name="Barbi F."/>
            <person name="Kohler A."/>
            <person name="Barry K."/>
            <person name="Baskaran P."/>
            <person name="Daum C."/>
            <person name="Fauchery L."/>
            <person name="Ihrmark K."/>
            <person name="Kuo A."/>
            <person name="LaButti K."/>
            <person name="Lipzen A."/>
            <person name="Morin E."/>
            <person name="Grigoriev I.V."/>
            <person name="Henrissat B."/>
            <person name="Lindahl B."/>
            <person name="Martin F."/>
        </authorList>
    </citation>
    <scope>NUCLEOTIDE SEQUENCE</scope>
    <source>
        <strain evidence="2">JB14</strain>
    </source>
</reference>
<evidence type="ECO:0000313" key="2">
    <source>
        <dbReference type="EMBL" id="KAE9393200.1"/>
    </source>
</evidence>
<evidence type="ECO:0000313" key="3">
    <source>
        <dbReference type="Proteomes" id="UP000799118"/>
    </source>
</evidence>
<dbReference type="OrthoDB" id="3062753at2759"/>
<evidence type="ECO:0000256" key="1">
    <source>
        <dbReference type="SAM" id="MobiDB-lite"/>
    </source>
</evidence>
<feature type="compositionally biased region" description="Polar residues" evidence="1">
    <location>
        <begin position="260"/>
        <end position="277"/>
    </location>
</feature>
<feature type="compositionally biased region" description="Polar residues" evidence="1">
    <location>
        <begin position="425"/>
        <end position="443"/>
    </location>
</feature>
<feature type="compositionally biased region" description="Low complexity" evidence="1">
    <location>
        <begin position="313"/>
        <end position="333"/>
    </location>
</feature>
<feature type="compositionally biased region" description="Basic and acidic residues" evidence="1">
    <location>
        <begin position="631"/>
        <end position="640"/>
    </location>
</feature>
<feature type="compositionally biased region" description="Polar residues" evidence="1">
    <location>
        <begin position="400"/>
        <end position="410"/>
    </location>
</feature>
<feature type="compositionally biased region" description="Low complexity" evidence="1">
    <location>
        <begin position="286"/>
        <end position="300"/>
    </location>
</feature>
<accession>A0A6A4H655</accession>
<gene>
    <name evidence="2" type="ORF">BT96DRAFT_924172</name>
</gene>
<feature type="region of interest" description="Disordered" evidence="1">
    <location>
        <begin position="831"/>
        <end position="937"/>
    </location>
</feature>